<evidence type="ECO:0000313" key="2">
    <source>
        <dbReference type="EMBL" id="KIK60818.1"/>
    </source>
</evidence>
<protein>
    <submittedName>
        <fullName evidence="2">Uncharacterized protein</fullName>
    </submittedName>
</protein>
<dbReference type="AlphaFoldDB" id="A0A0D0CX88"/>
<name>A0A0D0CX88_9AGAR</name>
<feature type="compositionally biased region" description="Polar residues" evidence="1">
    <location>
        <begin position="29"/>
        <end position="54"/>
    </location>
</feature>
<dbReference type="HOGENOM" id="CLU_451300_0_0_1"/>
<proteinExistence type="predicted"/>
<keyword evidence="3" id="KW-1185">Reference proteome</keyword>
<accession>A0A0D0CX88</accession>
<gene>
    <name evidence="2" type="ORF">GYMLUDRAFT_596521</name>
</gene>
<evidence type="ECO:0000313" key="3">
    <source>
        <dbReference type="Proteomes" id="UP000053593"/>
    </source>
</evidence>
<dbReference type="EMBL" id="KN834773">
    <property type="protein sequence ID" value="KIK60818.1"/>
    <property type="molecule type" value="Genomic_DNA"/>
</dbReference>
<dbReference type="Proteomes" id="UP000053593">
    <property type="component" value="Unassembled WGS sequence"/>
</dbReference>
<sequence length="605" mass="66478">MIFESRTKYSAASTHSSESSIRKSERSTPSHAYSTSTSRSARQYTNILSGSGQIAYSYPQGAPSQSRHTSFRVSSDAPPKASSTSVIPPAPYSEQSSIEYSWFKLLSLKAFNHASLEASSVPIRTLTPPMSSATLRRRPADISVPPSDNRASLEASSVPIRTLTPTMSSATHSHRPADISIPPSDIRVSFTSQNQLVFSRANRNTDTLIIPGDIAISSDHPVRTATEEMFIPPLSTPVDSPVDVTNPKYVHEAGMAISSDHQVQNVTEEERILPFLSRTDVPEAGMVISSDQQVRAATEEYMSQVLSPTDVHEAGVAISSDQQVQTAAEEERIPSVSLHIDSERKPDQRERDRLAEMLFVTASASDALYKVMTAVNSIRSVYRLHSASQSPTFTSPQASILSGASNFQIKGSPNFNVVGRDMHSTTNNDSSAKSNFNNTYNDFTSSSSSQVHSFIYCDFSQDTESQENKSWLSSWLETVTTGHSYIKSSVDSYLCVVPGENSRRGITLKKFNWPRGNAETVEDRELTGIVGSQTFEVQAKGQSVKGVHRNDTKGQVINLNVKESAKVKAKRKHRSFLFCDFGRGTESWPKLHQELSGFLSLCFAY</sequence>
<evidence type="ECO:0000256" key="1">
    <source>
        <dbReference type="SAM" id="MobiDB-lite"/>
    </source>
</evidence>
<organism evidence="2 3">
    <name type="scientific">Collybiopsis luxurians FD-317 M1</name>
    <dbReference type="NCBI Taxonomy" id="944289"/>
    <lineage>
        <taxon>Eukaryota</taxon>
        <taxon>Fungi</taxon>
        <taxon>Dikarya</taxon>
        <taxon>Basidiomycota</taxon>
        <taxon>Agaricomycotina</taxon>
        <taxon>Agaricomycetes</taxon>
        <taxon>Agaricomycetidae</taxon>
        <taxon>Agaricales</taxon>
        <taxon>Marasmiineae</taxon>
        <taxon>Omphalotaceae</taxon>
        <taxon>Collybiopsis</taxon>
        <taxon>Collybiopsis luxurians</taxon>
    </lineage>
</organism>
<feature type="compositionally biased region" description="Low complexity" evidence="1">
    <location>
        <begin position="10"/>
        <end position="19"/>
    </location>
</feature>
<feature type="region of interest" description="Disordered" evidence="1">
    <location>
        <begin position="1"/>
        <end position="92"/>
    </location>
</feature>
<feature type="compositionally biased region" description="Polar residues" evidence="1">
    <location>
        <begin position="62"/>
        <end position="73"/>
    </location>
</feature>
<reference evidence="2 3" key="1">
    <citation type="submission" date="2014-04" db="EMBL/GenBank/DDBJ databases">
        <title>Evolutionary Origins and Diversification of the Mycorrhizal Mutualists.</title>
        <authorList>
            <consortium name="DOE Joint Genome Institute"/>
            <consortium name="Mycorrhizal Genomics Consortium"/>
            <person name="Kohler A."/>
            <person name="Kuo A."/>
            <person name="Nagy L.G."/>
            <person name="Floudas D."/>
            <person name="Copeland A."/>
            <person name="Barry K.W."/>
            <person name="Cichocki N."/>
            <person name="Veneault-Fourrey C."/>
            <person name="LaButti K."/>
            <person name="Lindquist E.A."/>
            <person name="Lipzen A."/>
            <person name="Lundell T."/>
            <person name="Morin E."/>
            <person name="Murat C."/>
            <person name="Riley R."/>
            <person name="Ohm R."/>
            <person name="Sun H."/>
            <person name="Tunlid A."/>
            <person name="Henrissat B."/>
            <person name="Grigoriev I.V."/>
            <person name="Hibbett D.S."/>
            <person name="Martin F."/>
        </authorList>
    </citation>
    <scope>NUCLEOTIDE SEQUENCE [LARGE SCALE GENOMIC DNA]</scope>
    <source>
        <strain evidence="2 3">FD-317 M1</strain>
    </source>
</reference>